<feature type="compositionally biased region" description="Basic and acidic residues" evidence="8">
    <location>
        <begin position="441"/>
        <end position="451"/>
    </location>
</feature>
<gene>
    <name evidence="12" type="ORF">B7P43_G02679</name>
</gene>
<proteinExistence type="inferred from homology"/>
<organism evidence="12 13">
    <name type="scientific">Cryptotermes secundus</name>
    <dbReference type="NCBI Taxonomy" id="105785"/>
    <lineage>
        <taxon>Eukaryota</taxon>
        <taxon>Metazoa</taxon>
        <taxon>Ecdysozoa</taxon>
        <taxon>Arthropoda</taxon>
        <taxon>Hexapoda</taxon>
        <taxon>Insecta</taxon>
        <taxon>Pterygota</taxon>
        <taxon>Neoptera</taxon>
        <taxon>Polyneoptera</taxon>
        <taxon>Dictyoptera</taxon>
        <taxon>Blattodea</taxon>
        <taxon>Blattoidea</taxon>
        <taxon>Termitoidae</taxon>
        <taxon>Kalotermitidae</taxon>
        <taxon>Cryptotermitinae</taxon>
        <taxon>Cryptotermes</taxon>
    </lineage>
</organism>
<evidence type="ECO:0000256" key="4">
    <source>
        <dbReference type="ARBA" id="ARBA00023125"/>
    </source>
</evidence>
<evidence type="ECO:0000259" key="10">
    <source>
        <dbReference type="PROSITE" id="PS50934"/>
    </source>
</evidence>
<dbReference type="CDD" id="cd00167">
    <property type="entry name" value="SANT"/>
    <property type="match status" value="1"/>
</dbReference>
<feature type="compositionally biased region" description="Polar residues" evidence="8">
    <location>
        <begin position="276"/>
        <end position="288"/>
    </location>
</feature>
<dbReference type="Pfam" id="PF04433">
    <property type="entry name" value="SWIRM"/>
    <property type="match status" value="1"/>
</dbReference>
<evidence type="ECO:0000256" key="7">
    <source>
        <dbReference type="ARBA" id="ARBA00032256"/>
    </source>
</evidence>
<dbReference type="InterPro" id="IPR009057">
    <property type="entry name" value="Homeodomain-like_sf"/>
</dbReference>
<dbReference type="InterPro" id="IPR037518">
    <property type="entry name" value="MPN"/>
</dbReference>
<keyword evidence="6" id="KW-0539">Nucleus</keyword>
<evidence type="ECO:0000313" key="13">
    <source>
        <dbReference type="Proteomes" id="UP000235965"/>
    </source>
</evidence>
<evidence type="ECO:0000259" key="11">
    <source>
        <dbReference type="PROSITE" id="PS51293"/>
    </source>
</evidence>
<dbReference type="AlphaFoldDB" id="A0A2J7QCC8"/>
<keyword evidence="5" id="KW-0804">Transcription</keyword>
<evidence type="ECO:0000256" key="1">
    <source>
        <dbReference type="ARBA" id="ARBA00004123"/>
    </source>
</evidence>
<reference evidence="12 13" key="1">
    <citation type="submission" date="2017-12" db="EMBL/GenBank/DDBJ databases">
        <title>Hemimetabolous genomes reveal molecular basis of termite eusociality.</title>
        <authorList>
            <person name="Harrison M.C."/>
            <person name="Jongepier E."/>
            <person name="Robertson H.M."/>
            <person name="Arning N."/>
            <person name="Bitard-Feildel T."/>
            <person name="Chao H."/>
            <person name="Childers C.P."/>
            <person name="Dinh H."/>
            <person name="Doddapaneni H."/>
            <person name="Dugan S."/>
            <person name="Gowin J."/>
            <person name="Greiner C."/>
            <person name="Han Y."/>
            <person name="Hu H."/>
            <person name="Hughes D.S.T."/>
            <person name="Huylmans A.-K."/>
            <person name="Kemena C."/>
            <person name="Kremer L.P.M."/>
            <person name="Lee S.L."/>
            <person name="Lopez-Ezquerra A."/>
            <person name="Mallet L."/>
            <person name="Monroy-Kuhn J.M."/>
            <person name="Moser A."/>
            <person name="Murali S.C."/>
            <person name="Muzny D.M."/>
            <person name="Otani S."/>
            <person name="Piulachs M.-D."/>
            <person name="Poelchau M."/>
            <person name="Qu J."/>
            <person name="Schaub F."/>
            <person name="Wada-Katsumata A."/>
            <person name="Worley K.C."/>
            <person name="Xie Q."/>
            <person name="Ylla G."/>
            <person name="Poulsen M."/>
            <person name="Gibbs R.A."/>
            <person name="Schal C."/>
            <person name="Richards S."/>
            <person name="Belles X."/>
            <person name="Korb J."/>
            <person name="Bornberg-Bauer E."/>
        </authorList>
    </citation>
    <scope>NUCLEOTIDE SEQUENCE [LARGE SCALE GENOMIC DNA]</scope>
    <source>
        <tissue evidence="12">Whole body</tissue>
    </source>
</reference>
<evidence type="ECO:0000256" key="8">
    <source>
        <dbReference type="SAM" id="MobiDB-lite"/>
    </source>
</evidence>
<dbReference type="SUPFAM" id="SSF102712">
    <property type="entry name" value="JAB1/MPN domain"/>
    <property type="match status" value="1"/>
</dbReference>
<feature type="region of interest" description="Disordered" evidence="8">
    <location>
        <begin position="64"/>
        <end position="101"/>
    </location>
</feature>
<protein>
    <recommendedName>
        <fullName evidence="7">Myb-like, SWIRM and MPN domain-containing protein 1</fullName>
    </recommendedName>
</protein>
<feature type="compositionally biased region" description="Basic residues" evidence="8">
    <location>
        <begin position="256"/>
        <end position="273"/>
    </location>
</feature>
<dbReference type="InterPro" id="IPR000555">
    <property type="entry name" value="JAMM/MPN+_dom"/>
</dbReference>
<evidence type="ECO:0000256" key="5">
    <source>
        <dbReference type="ARBA" id="ARBA00023163"/>
    </source>
</evidence>
<feature type="compositionally biased region" description="Basic and acidic residues" evidence="8">
    <location>
        <begin position="68"/>
        <end position="79"/>
    </location>
</feature>
<dbReference type="InterPro" id="IPR007526">
    <property type="entry name" value="SWIRM"/>
</dbReference>
<dbReference type="Proteomes" id="UP000235965">
    <property type="component" value="Unassembled WGS sequence"/>
</dbReference>
<dbReference type="PROSITE" id="PS50249">
    <property type="entry name" value="MPN"/>
    <property type="match status" value="1"/>
</dbReference>
<dbReference type="Pfam" id="PF01398">
    <property type="entry name" value="JAB"/>
    <property type="match status" value="1"/>
</dbReference>
<evidence type="ECO:0000259" key="9">
    <source>
        <dbReference type="PROSITE" id="PS50249"/>
    </source>
</evidence>
<comment type="caution">
    <text evidence="12">The sequence shown here is derived from an EMBL/GenBank/DDBJ whole genome shotgun (WGS) entry which is preliminary data.</text>
</comment>
<feature type="compositionally biased region" description="Polar residues" evidence="8">
    <location>
        <begin position="81"/>
        <end position="101"/>
    </location>
</feature>
<dbReference type="InParanoid" id="A0A2J7QCC8"/>
<keyword evidence="13" id="KW-1185">Reference proteome</keyword>
<dbReference type="InterPro" id="IPR001005">
    <property type="entry name" value="SANT/Myb"/>
</dbReference>
<dbReference type="FunFam" id="1.10.10.10:FF:000020">
    <property type="entry name" value="SWI/SNF complex subunit SMARCC2 isoform c"/>
    <property type="match status" value="1"/>
</dbReference>
<feature type="domain" description="SANT" evidence="11">
    <location>
        <begin position="100"/>
        <end position="142"/>
    </location>
</feature>
<dbReference type="Gene3D" id="1.10.10.60">
    <property type="entry name" value="Homeodomain-like"/>
    <property type="match status" value="1"/>
</dbReference>
<feature type="domain" description="SWIRM" evidence="10">
    <location>
        <begin position="490"/>
        <end position="588"/>
    </location>
</feature>
<dbReference type="Gene3D" id="3.40.140.10">
    <property type="entry name" value="Cytidine Deaminase, domain 2"/>
    <property type="match status" value="1"/>
</dbReference>
<keyword evidence="4" id="KW-0238">DNA-binding</keyword>
<dbReference type="STRING" id="105785.A0A2J7QCC8"/>
<evidence type="ECO:0000313" key="12">
    <source>
        <dbReference type="EMBL" id="PNF26241.1"/>
    </source>
</evidence>
<feature type="compositionally biased region" description="Basic and acidic residues" evidence="8">
    <location>
        <begin position="407"/>
        <end position="429"/>
    </location>
</feature>
<name>A0A2J7QCC8_9NEOP</name>
<dbReference type="GO" id="GO:0003677">
    <property type="term" value="F:DNA binding"/>
    <property type="evidence" value="ECO:0007669"/>
    <property type="project" value="UniProtKB-KW"/>
</dbReference>
<feature type="domain" description="MPN" evidence="9">
    <location>
        <begin position="704"/>
        <end position="840"/>
    </location>
</feature>
<feature type="region of interest" description="Disordered" evidence="8">
    <location>
        <begin position="213"/>
        <end position="288"/>
    </location>
</feature>
<keyword evidence="3" id="KW-0805">Transcription regulation</keyword>
<feature type="region of interest" description="Disordered" evidence="8">
    <location>
        <begin position="401"/>
        <end position="478"/>
    </location>
</feature>
<evidence type="ECO:0000256" key="3">
    <source>
        <dbReference type="ARBA" id="ARBA00023015"/>
    </source>
</evidence>
<dbReference type="EMBL" id="NEVH01016289">
    <property type="protein sequence ID" value="PNF26241.1"/>
    <property type="molecule type" value="Genomic_DNA"/>
</dbReference>
<comment type="subcellular location">
    <subcellularLocation>
        <location evidence="1">Nucleus</location>
    </subcellularLocation>
</comment>
<dbReference type="OrthoDB" id="7464992at2759"/>
<dbReference type="PROSITE" id="PS51293">
    <property type="entry name" value="SANT"/>
    <property type="match status" value="1"/>
</dbReference>
<dbReference type="GO" id="GO:0008237">
    <property type="term" value="F:metallopeptidase activity"/>
    <property type="evidence" value="ECO:0007669"/>
    <property type="project" value="InterPro"/>
</dbReference>
<feature type="compositionally biased region" description="Polar residues" evidence="8">
    <location>
        <begin position="215"/>
        <end position="227"/>
    </location>
</feature>
<dbReference type="SUPFAM" id="SSF46689">
    <property type="entry name" value="Homeodomain-like"/>
    <property type="match status" value="2"/>
</dbReference>
<comment type="similarity">
    <text evidence="2">Belongs to the peptidase M67A family. MYSM1 subfamily.</text>
</comment>
<dbReference type="PANTHER" id="PTHR10410">
    <property type="entry name" value="EUKARYOTIC TRANSLATION INITIATION FACTOR 3 -RELATED"/>
    <property type="match status" value="1"/>
</dbReference>
<evidence type="ECO:0000256" key="2">
    <source>
        <dbReference type="ARBA" id="ARBA00007194"/>
    </source>
</evidence>
<sequence>MADEDEVDVLGDFNFDNLFSKDDGRLASCYDGSVLGSQGAELLHCDYGITQQWLLEAATQPCWDSGSDDTKAPHTDDRQQYGFSTPLSTTDPSSASPNWIDNDSWSDKEKGLLEKGLDLFGHSWGRLSQFIGTKSSHQVKTYVRSHLHHFGPADENGAQASFSSGSGCCSAGAVGFTELIDDMQIPASMEEVIAVVSTAQPTIPSVPRRNIVAGATTSQSNNVLNSGESKKKVNVHNESVREKSRRGRPQVVSKLHATKRPSKVNRNPSRKPGFRSNAQGSNIKTYQTGKLKRQTGVHVKDFIQKDSCSVTSIHRGGIILSAGEEVVRIQKESSHDSDEDGEIEIEERVDDVNVLCLSADIHTSSSNMDVVASTTSEALSNENRLPLTEFQSDHLNTMDIRSLSGVETHETKVESTEERGCREDTHISEEQSENTQSLALRSKEKNFKPDLKPGTSEISPPKDCSDGREGGKGSSLASSHQDILESIFSLPPPTEDIMLDAKTITEEEKIIHAEFFEGRSAKTPKRYLKIRNHILECWRHSRPTYVTKTSVRTGLKNCGDVNCIGRIHAYLEQIGAINFGCEQARYTRPLYLMSNSGGCENIVASAGGQGREKLSKEQLAAQHQARIDAMRPRKKKHIQDSWFPLAGEGGYTITHSEDGEAVHTTVVMPQSHKNTVKVHMAKPEPIKLIYCNKFTESKPAPYSVELHIEPLLVMDVHAHSSHSEVIGLLGGNYDPRRLVLQILRAVACRSSSSGIHCDMCPVSQTEASERLHDEGLEVVGWYHSHPTFFPNPSLQDLDTQSHMQEWFAKTASAPLVGFILSPYCPTSRTSASDYRCLIVESNNERTNIPYRLTVDVISNEFDPSTLLRRMDAIFLLHEESSEAMVDFNTEFRSEPPLTYLEKCVESARQHLKSSLPPLAEEAEECILRSVLQACNTLIVLKQTKSELVAEKHG</sequence>
<evidence type="ECO:0000256" key="6">
    <source>
        <dbReference type="ARBA" id="ARBA00023242"/>
    </source>
</evidence>
<dbReference type="InterPro" id="IPR050242">
    <property type="entry name" value="JAMM_MPN+_peptidase_M67A"/>
</dbReference>
<dbReference type="InterPro" id="IPR036388">
    <property type="entry name" value="WH-like_DNA-bd_sf"/>
</dbReference>
<dbReference type="PROSITE" id="PS50934">
    <property type="entry name" value="SWIRM"/>
    <property type="match status" value="1"/>
</dbReference>
<accession>A0A2J7QCC8</accession>
<dbReference type="GO" id="GO:0005634">
    <property type="term" value="C:nucleus"/>
    <property type="evidence" value="ECO:0007669"/>
    <property type="project" value="UniProtKB-SubCell"/>
</dbReference>
<dbReference type="Gene3D" id="1.10.10.10">
    <property type="entry name" value="Winged helix-like DNA-binding domain superfamily/Winged helix DNA-binding domain"/>
    <property type="match status" value="1"/>
</dbReference>
<dbReference type="InterPro" id="IPR017884">
    <property type="entry name" value="SANT_dom"/>
</dbReference>